<reference evidence="2 3" key="1">
    <citation type="journal article" date="2013" name="Genome Biol.">
        <title>The genome sequence of the most widely cultivated cacao type and its use to identify candidate genes regulating pod color.</title>
        <authorList>
            <person name="Motamayor J.C."/>
            <person name="Mockaitis K."/>
            <person name="Schmutz J."/>
            <person name="Haiminen N."/>
            <person name="Iii D.L."/>
            <person name="Cornejo O."/>
            <person name="Findley S.D."/>
            <person name="Zheng P."/>
            <person name="Utro F."/>
            <person name="Royaert S."/>
            <person name="Saski C."/>
            <person name="Jenkins J."/>
            <person name="Podicheti R."/>
            <person name="Zhao M."/>
            <person name="Scheffler B.E."/>
            <person name="Stack J.C."/>
            <person name="Feltus F.A."/>
            <person name="Mustiga G.M."/>
            <person name="Amores F."/>
            <person name="Phillips W."/>
            <person name="Marelli J.P."/>
            <person name="May G.D."/>
            <person name="Shapiro H."/>
            <person name="Ma J."/>
            <person name="Bustamante C.D."/>
            <person name="Schnell R.J."/>
            <person name="Main D."/>
            <person name="Gilbert D."/>
            <person name="Parida L."/>
            <person name="Kuhn D.N."/>
        </authorList>
    </citation>
    <scope>NUCLEOTIDE SEQUENCE [LARGE SCALE GENOMIC DNA]</scope>
    <source>
        <strain evidence="3">cv. Matina 1-6</strain>
    </source>
</reference>
<keyword evidence="1" id="KW-0732">Signal</keyword>
<evidence type="ECO:0008006" key="4">
    <source>
        <dbReference type="Google" id="ProtNLM"/>
    </source>
</evidence>
<dbReference type="EMBL" id="CM001879">
    <property type="protein sequence ID" value="EOX93790.1"/>
    <property type="molecule type" value="Genomic_DNA"/>
</dbReference>
<sequence>MSSLCLSLPFSLPLLSSLVSCCHPSPFSHQEPSQEGRLKVNIIFREANSATDALARTSATLEFEFILYR</sequence>
<gene>
    <name evidence="2" type="ORF">TCM_002717</name>
</gene>
<evidence type="ECO:0000313" key="2">
    <source>
        <dbReference type="EMBL" id="EOX93790.1"/>
    </source>
</evidence>
<accession>A0A061DM71</accession>
<keyword evidence="3" id="KW-1185">Reference proteome</keyword>
<organism evidence="2 3">
    <name type="scientific">Theobroma cacao</name>
    <name type="common">Cacao</name>
    <name type="synonym">Cocoa</name>
    <dbReference type="NCBI Taxonomy" id="3641"/>
    <lineage>
        <taxon>Eukaryota</taxon>
        <taxon>Viridiplantae</taxon>
        <taxon>Streptophyta</taxon>
        <taxon>Embryophyta</taxon>
        <taxon>Tracheophyta</taxon>
        <taxon>Spermatophyta</taxon>
        <taxon>Magnoliopsida</taxon>
        <taxon>eudicotyledons</taxon>
        <taxon>Gunneridae</taxon>
        <taxon>Pentapetalae</taxon>
        <taxon>rosids</taxon>
        <taxon>malvids</taxon>
        <taxon>Malvales</taxon>
        <taxon>Malvaceae</taxon>
        <taxon>Byttnerioideae</taxon>
        <taxon>Theobroma</taxon>
    </lineage>
</organism>
<proteinExistence type="predicted"/>
<feature type="signal peptide" evidence="1">
    <location>
        <begin position="1"/>
        <end position="24"/>
    </location>
</feature>
<dbReference type="Gramene" id="EOX93790">
    <property type="protein sequence ID" value="EOX93790"/>
    <property type="gene ID" value="TCM_002717"/>
</dbReference>
<protein>
    <recommendedName>
        <fullName evidence="4">RNase H type-1 domain-containing protein</fullName>
    </recommendedName>
</protein>
<dbReference type="InParanoid" id="A0A061DM71"/>
<evidence type="ECO:0000313" key="3">
    <source>
        <dbReference type="Proteomes" id="UP000026915"/>
    </source>
</evidence>
<dbReference type="Proteomes" id="UP000026915">
    <property type="component" value="Chromosome 1"/>
</dbReference>
<name>A0A061DM71_THECC</name>
<dbReference type="HOGENOM" id="CLU_2780941_0_0_1"/>
<evidence type="ECO:0000256" key="1">
    <source>
        <dbReference type="SAM" id="SignalP"/>
    </source>
</evidence>
<feature type="chain" id="PRO_5001596013" description="RNase H type-1 domain-containing protein" evidence="1">
    <location>
        <begin position="25"/>
        <end position="69"/>
    </location>
</feature>
<dbReference type="AlphaFoldDB" id="A0A061DM71"/>